<comment type="similarity">
    <text evidence="1">Belongs to the pseudouridine synthase RluA family.</text>
</comment>
<dbReference type="CDD" id="cd00165">
    <property type="entry name" value="S4"/>
    <property type="match status" value="1"/>
</dbReference>
<dbReference type="InterPro" id="IPR020103">
    <property type="entry name" value="PsdUridine_synth_cat_dom_sf"/>
</dbReference>
<dbReference type="InterPro" id="IPR050188">
    <property type="entry name" value="RluA_PseudoU_synthase"/>
</dbReference>
<dbReference type="SUPFAM" id="SSF55174">
    <property type="entry name" value="Alpha-L RNA-binding motif"/>
    <property type="match status" value="1"/>
</dbReference>
<dbReference type="InterPro" id="IPR006145">
    <property type="entry name" value="PsdUridine_synth_RsuA/RluA"/>
</dbReference>
<feature type="domain" description="RNA-binding S4" evidence="5">
    <location>
        <begin position="44"/>
        <end position="109"/>
    </location>
</feature>
<feature type="compositionally biased region" description="Acidic residues" evidence="4">
    <location>
        <begin position="10"/>
        <end position="24"/>
    </location>
</feature>
<dbReference type="FunFam" id="3.30.2350.10:FF:000006">
    <property type="entry name" value="Pseudouridine synthase"/>
    <property type="match status" value="1"/>
</dbReference>
<protein>
    <submittedName>
        <fullName evidence="6">Pseudouridylate synthase</fullName>
    </submittedName>
</protein>
<dbReference type="EMBL" id="BK032514">
    <property type="protein sequence ID" value="DAF45209.1"/>
    <property type="molecule type" value="Genomic_DNA"/>
</dbReference>
<dbReference type="InterPro" id="IPR002942">
    <property type="entry name" value="S4_RNA-bd"/>
</dbReference>
<evidence type="ECO:0000313" key="6">
    <source>
        <dbReference type="EMBL" id="DAF45209.1"/>
    </source>
</evidence>
<dbReference type="SUPFAM" id="SSF55120">
    <property type="entry name" value="Pseudouridine synthase"/>
    <property type="match status" value="1"/>
</dbReference>
<evidence type="ECO:0000256" key="2">
    <source>
        <dbReference type="ARBA" id="ARBA00022884"/>
    </source>
</evidence>
<dbReference type="PANTHER" id="PTHR21600:SF44">
    <property type="entry name" value="RIBOSOMAL LARGE SUBUNIT PSEUDOURIDINE SYNTHASE D"/>
    <property type="match status" value="1"/>
</dbReference>
<evidence type="ECO:0000256" key="1">
    <source>
        <dbReference type="ARBA" id="ARBA00010876"/>
    </source>
</evidence>
<dbReference type="InterPro" id="IPR006225">
    <property type="entry name" value="PsdUridine_synth_RluC/D"/>
</dbReference>
<dbReference type="Gene3D" id="3.30.2350.10">
    <property type="entry name" value="Pseudouridine synthase"/>
    <property type="match status" value="1"/>
</dbReference>
<name>A0A8S5S2P2_9CAUD</name>
<dbReference type="GO" id="GO:0000455">
    <property type="term" value="P:enzyme-directed rRNA pseudouridine synthesis"/>
    <property type="evidence" value="ECO:0007669"/>
    <property type="project" value="TreeGrafter"/>
</dbReference>
<dbReference type="NCBIfam" id="TIGR00005">
    <property type="entry name" value="rluA_subfam"/>
    <property type="match status" value="1"/>
</dbReference>
<dbReference type="PROSITE" id="PS01129">
    <property type="entry name" value="PSI_RLU"/>
    <property type="match status" value="1"/>
</dbReference>
<dbReference type="GO" id="GO:0009982">
    <property type="term" value="F:pseudouridine synthase activity"/>
    <property type="evidence" value="ECO:0007669"/>
    <property type="project" value="InterPro"/>
</dbReference>
<evidence type="ECO:0000256" key="3">
    <source>
        <dbReference type="ARBA" id="ARBA00023235"/>
    </source>
</evidence>
<evidence type="ECO:0000259" key="5">
    <source>
        <dbReference type="SMART" id="SM00363"/>
    </source>
</evidence>
<accession>A0A8S5S2P2</accession>
<reference evidence="6" key="1">
    <citation type="journal article" date="2021" name="Proc. Natl. Acad. Sci. U.S.A.">
        <title>A Catalog of Tens of Thousands of Viruses from Human Metagenomes Reveals Hidden Associations with Chronic Diseases.</title>
        <authorList>
            <person name="Tisza M.J."/>
            <person name="Buck C.B."/>
        </authorList>
    </citation>
    <scope>NUCLEOTIDE SEQUENCE</scope>
    <source>
        <strain evidence="6">CtBLh2</strain>
    </source>
</reference>
<feature type="region of interest" description="Disordered" evidence="4">
    <location>
        <begin position="1"/>
        <end position="24"/>
    </location>
</feature>
<organism evidence="6">
    <name type="scientific">Siphoviridae sp. ctBLh2</name>
    <dbReference type="NCBI Taxonomy" id="2827803"/>
    <lineage>
        <taxon>Viruses</taxon>
        <taxon>Duplodnaviria</taxon>
        <taxon>Heunggongvirae</taxon>
        <taxon>Uroviricota</taxon>
        <taxon>Caudoviricetes</taxon>
    </lineage>
</organism>
<keyword evidence="3" id="KW-0413">Isomerase</keyword>
<dbReference type="Pfam" id="PF01479">
    <property type="entry name" value="S4"/>
    <property type="match status" value="1"/>
</dbReference>
<dbReference type="SMART" id="SM00363">
    <property type="entry name" value="S4"/>
    <property type="match status" value="1"/>
</dbReference>
<evidence type="ECO:0000256" key="4">
    <source>
        <dbReference type="SAM" id="MobiDB-lite"/>
    </source>
</evidence>
<dbReference type="InterPro" id="IPR036986">
    <property type="entry name" value="S4_RNA-bd_sf"/>
</dbReference>
<sequence length="362" mass="41276">MADDARYIPDELDPETDAATSEDDEGAGLYEHFAVTADKGQTLLRLDKFLTARMEHCSRNRIQAAADSGNILVNGRPAKSSYKVKPLDRIQIVMPYPRRDTEIKPEDIPLEIPYEDDDLLIVNKPAGMVVHPGVGNWDGTLVNALMFHLNRQGIPTEEQNRAGLVHRIDKNTSGLLVVAKNEQAHARLARQFFDHTIQRRYVALVWGNFDEDEGTITGNIGRSPRERQKMYVFADGSDGKHAVTHWKVLRRFGYVTLVECRLETGRTHQIRVHMAWIGHPLFNDERYGGDRILKGTTFAKYRQFVENCFAVMPRHALHARLLGFEHPTTHRDMLFECGLPDDFRALLEKWEGYAATGRTDEE</sequence>
<dbReference type="PROSITE" id="PS50889">
    <property type="entry name" value="S4"/>
    <property type="match status" value="1"/>
</dbReference>
<dbReference type="GO" id="GO:0003723">
    <property type="term" value="F:RNA binding"/>
    <property type="evidence" value="ECO:0007669"/>
    <property type="project" value="UniProtKB-KW"/>
</dbReference>
<dbReference type="Gene3D" id="3.10.290.10">
    <property type="entry name" value="RNA-binding S4 domain"/>
    <property type="match status" value="1"/>
</dbReference>
<dbReference type="CDD" id="cd02869">
    <property type="entry name" value="PseudoU_synth_RluA_like"/>
    <property type="match status" value="1"/>
</dbReference>
<dbReference type="PANTHER" id="PTHR21600">
    <property type="entry name" value="MITOCHONDRIAL RNA PSEUDOURIDINE SYNTHASE"/>
    <property type="match status" value="1"/>
</dbReference>
<proteinExistence type="inferred from homology"/>
<keyword evidence="2" id="KW-0694">RNA-binding</keyword>
<dbReference type="Pfam" id="PF00849">
    <property type="entry name" value="PseudoU_synth_2"/>
    <property type="match status" value="1"/>
</dbReference>
<dbReference type="InterPro" id="IPR006224">
    <property type="entry name" value="PsdUridine_synth_RluA-like_CS"/>
</dbReference>